<accession>A0ACB0ZVR3</accession>
<dbReference type="Proteomes" id="UP001497535">
    <property type="component" value="Unassembled WGS sequence"/>
</dbReference>
<evidence type="ECO:0000313" key="2">
    <source>
        <dbReference type="Proteomes" id="UP001497535"/>
    </source>
</evidence>
<name>A0ACB0ZVR3_MELEN</name>
<evidence type="ECO:0000313" key="1">
    <source>
        <dbReference type="EMBL" id="CAK5083075.1"/>
    </source>
</evidence>
<protein>
    <submittedName>
        <fullName evidence="1">Uncharacterized protein</fullName>
    </submittedName>
</protein>
<dbReference type="EMBL" id="CAVMJV010000049">
    <property type="protein sequence ID" value="CAK5083075.1"/>
    <property type="molecule type" value="Genomic_DNA"/>
</dbReference>
<comment type="caution">
    <text evidence="1">The sequence shown here is derived from an EMBL/GenBank/DDBJ whole genome shotgun (WGS) entry which is preliminary data.</text>
</comment>
<keyword evidence="2" id="KW-1185">Reference proteome</keyword>
<reference evidence="1" key="1">
    <citation type="submission" date="2023-11" db="EMBL/GenBank/DDBJ databases">
        <authorList>
            <person name="Poullet M."/>
        </authorList>
    </citation>
    <scope>NUCLEOTIDE SEQUENCE</scope>
    <source>
        <strain evidence="1">E1834</strain>
    </source>
</reference>
<sequence>MLIFVDLVLIGKNSVEHLDVWSAFQNFAFEFRVSIRKRASFCVFCFWYHKDNPV</sequence>
<proteinExistence type="predicted"/>
<organism evidence="1 2">
    <name type="scientific">Meloidogyne enterolobii</name>
    <name type="common">Root-knot nematode worm</name>
    <name type="synonym">Meloidogyne mayaguensis</name>
    <dbReference type="NCBI Taxonomy" id="390850"/>
    <lineage>
        <taxon>Eukaryota</taxon>
        <taxon>Metazoa</taxon>
        <taxon>Ecdysozoa</taxon>
        <taxon>Nematoda</taxon>
        <taxon>Chromadorea</taxon>
        <taxon>Rhabditida</taxon>
        <taxon>Tylenchina</taxon>
        <taxon>Tylenchomorpha</taxon>
        <taxon>Tylenchoidea</taxon>
        <taxon>Meloidogynidae</taxon>
        <taxon>Meloidogyninae</taxon>
        <taxon>Meloidogyne</taxon>
    </lineage>
</organism>
<gene>
    <name evidence="1" type="ORF">MENTE1834_LOCUS30386</name>
</gene>